<dbReference type="InterPro" id="IPR020456">
    <property type="entry name" value="Acylphosphatase"/>
</dbReference>
<evidence type="ECO:0000256" key="2">
    <source>
        <dbReference type="RuleBase" id="RU004168"/>
    </source>
</evidence>
<dbReference type="AlphaFoldDB" id="E0STG2"/>
<dbReference type="EMBL" id="CP002098">
    <property type="protein sequence ID" value="ADM28748.1"/>
    <property type="molecule type" value="Genomic_DNA"/>
</dbReference>
<dbReference type="InterPro" id="IPR036046">
    <property type="entry name" value="Acylphosphatase-like_dom_sf"/>
</dbReference>
<evidence type="ECO:0000259" key="4">
    <source>
        <dbReference type="PROSITE" id="PS51160"/>
    </source>
</evidence>
<proteinExistence type="inferred from homology"/>
<dbReference type="Proteomes" id="UP000001304">
    <property type="component" value="Chromosome"/>
</dbReference>
<dbReference type="BioCyc" id="IAGG583356:GHAH-1944-MONOMER"/>
<comment type="similarity">
    <text evidence="2">Belongs to the acylphosphatase family.</text>
</comment>
<evidence type="ECO:0000313" key="5">
    <source>
        <dbReference type="EMBL" id="ADM28748.1"/>
    </source>
</evidence>
<dbReference type="KEGG" id="iag:Igag_1955"/>
<dbReference type="GO" id="GO:0003998">
    <property type="term" value="F:acylphosphatase activity"/>
    <property type="evidence" value="ECO:0007669"/>
    <property type="project" value="InterPro"/>
</dbReference>
<dbReference type="PANTHER" id="PTHR47268">
    <property type="entry name" value="ACYLPHOSPHATASE"/>
    <property type="match status" value="1"/>
</dbReference>
<name>E0STG2_IGNAA</name>
<protein>
    <submittedName>
        <fullName evidence="5">Acylphosphatase</fullName>
    </submittedName>
</protein>
<evidence type="ECO:0000313" key="6">
    <source>
        <dbReference type="Proteomes" id="UP000001304"/>
    </source>
</evidence>
<dbReference type="Gene3D" id="3.30.70.100">
    <property type="match status" value="1"/>
</dbReference>
<dbReference type="STRING" id="583356.Igag_1955"/>
<evidence type="ECO:0000256" key="3">
    <source>
        <dbReference type="SAM" id="Phobius"/>
    </source>
</evidence>
<dbReference type="PROSITE" id="PS51160">
    <property type="entry name" value="ACYLPHOSPHATASE_3"/>
    <property type="match status" value="1"/>
</dbReference>
<dbReference type="Pfam" id="PF00708">
    <property type="entry name" value="Acylphosphatase"/>
    <property type="match status" value="1"/>
</dbReference>
<accession>E0STG2</accession>
<dbReference type="PANTHER" id="PTHR47268:SF4">
    <property type="entry name" value="ACYLPHOSPHATASE"/>
    <property type="match status" value="1"/>
</dbReference>
<organism evidence="5 6">
    <name type="scientific">Ignisphaera aggregans (strain DSM 17230 / JCM 13409 / AQ1.S1)</name>
    <dbReference type="NCBI Taxonomy" id="583356"/>
    <lineage>
        <taxon>Archaea</taxon>
        <taxon>Thermoproteota</taxon>
        <taxon>Thermoprotei</taxon>
        <taxon>Desulfurococcales</taxon>
        <taxon>Desulfurococcaceae</taxon>
        <taxon>Ignisphaera</taxon>
    </lineage>
</organism>
<dbReference type="SUPFAM" id="SSF54975">
    <property type="entry name" value="Acylphosphatase/BLUF domain-like"/>
    <property type="match status" value="1"/>
</dbReference>
<feature type="transmembrane region" description="Helical" evidence="3">
    <location>
        <begin position="6"/>
        <end position="27"/>
    </location>
</feature>
<keyword evidence="3" id="KW-0812">Transmembrane</keyword>
<keyword evidence="6" id="KW-1185">Reference proteome</keyword>
<evidence type="ECO:0000256" key="1">
    <source>
        <dbReference type="PROSITE-ProRule" id="PRU00520"/>
    </source>
</evidence>
<gene>
    <name evidence="5" type="ordered locus">Igag_1955</name>
</gene>
<comment type="caution">
    <text evidence="1">Lacks conserved residue(s) required for the propagation of feature annotation.</text>
</comment>
<dbReference type="HOGENOM" id="CLU_141932_1_1_2"/>
<feature type="domain" description="Acylphosphatase-like" evidence="4">
    <location>
        <begin position="5"/>
        <end position="92"/>
    </location>
</feature>
<keyword evidence="3" id="KW-1133">Transmembrane helix</keyword>
<dbReference type="InterPro" id="IPR001792">
    <property type="entry name" value="Acylphosphatase-like_dom"/>
</dbReference>
<sequence length="92" mass="10521">MTVKRIEILIQGVLKGFGYIAYIYVIAKKLNLKGIAKFIDEDKIEVIAEGEEESLKEFIKYLENNPTAAIINSLEYRVIEPSNSFDDFIADF</sequence>
<keyword evidence="3" id="KW-0472">Membrane</keyword>
<reference evidence="5 6" key="1">
    <citation type="journal article" date="2010" name="Stand. Genomic Sci.">
        <title>Complete genome sequence of Ignisphaera aggregans type strain (AQ1.S1).</title>
        <authorList>
            <person name="Goker M."/>
            <person name="Held B."/>
            <person name="Lapidus A."/>
            <person name="Nolan M."/>
            <person name="Spring S."/>
            <person name="Yasawong M."/>
            <person name="Lucas S."/>
            <person name="Glavina Del Rio T."/>
            <person name="Tice H."/>
            <person name="Cheng J.F."/>
            <person name="Goodwin L."/>
            <person name="Tapia R."/>
            <person name="Pitluck S."/>
            <person name="Liolios K."/>
            <person name="Ivanova N."/>
            <person name="Mavromatis K."/>
            <person name="Mikhailova N."/>
            <person name="Pati A."/>
            <person name="Chen A."/>
            <person name="Palaniappan K."/>
            <person name="Brambilla E."/>
            <person name="Land M."/>
            <person name="Hauser L."/>
            <person name="Chang Y.J."/>
            <person name="Jeffries C.D."/>
            <person name="Brettin T."/>
            <person name="Detter J.C."/>
            <person name="Han C."/>
            <person name="Rohde M."/>
            <person name="Sikorski J."/>
            <person name="Woyke T."/>
            <person name="Bristow J."/>
            <person name="Eisen J.A."/>
            <person name="Markowitz V."/>
            <person name="Hugenholtz P."/>
            <person name="Kyrpides N.C."/>
            <person name="Klenk H.P."/>
        </authorList>
    </citation>
    <scope>NUCLEOTIDE SEQUENCE [LARGE SCALE GENOMIC DNA]</scope>
    <source>
        <strain evidence="6">DSM 17230 / JCM 13409 / AQ1.S1</strain>
    </source>
</reference>